<gene>
    <name evidence="1" type="ORF">FSB_LOCUS31396</name>
</gene>
<reference evidence="1" key="1">
    <citation type="submission" date="2018-02" db="EMBL/GenBank/DDBJ databases">
        <authorList>
            <person name="Cohen D.B."/>
            <person name="Kent A.D."/>
        </authorList>
    </citation>
    <scope>NUCLEOTIDE SEQUENCE</scope>
</reference>
<dbReference type="AlphaFoldDB" id="A0A2N9GW41"/>
<organism evidence="1">
    <name type="scientific">Fagus sylvatica</name>
    <name type="common">Beechnut</name>
    <dbReference type="NCBI Taxonomy" id="28930"/>
    <lineage>
        <taxon>Eukaryota</taxon>
        <taxon>Viridiplantae</taxon>
        <taxon>Streptophyta</taxon>
        <taxon>Embryophyta</taxon>
        <taxon>Tracheophyta</taxon>
        <taxon>Spermatophyta</taxon>
        <taxon>Magnoliopsida</taxon>
        <taxon>eudicotyledons</taxon>
        <taxon>Gunneridae</taxon>
        <taxon>Pentapetalae</taxon>
        <taxon>rosids</taxon>
        <taxon>fabids</taxon>
        <taxon>Fagales</taxon>
        <taxon>Fagaceae</taxon>
        <taxon>Fagus</taxon>
    </lineage>
</organism>
<dbReference type="EMBL" id="OIVN01002424">
    <property type="protein sequence ID" value="SPD03514.1"/>
    <property type="molecule type" value="Genomic_DNA"/>
</dbReference>
<evidence type="ECO:0000313" key="1">
    <source>
        <dbReference type="EMBL" id="SPD03514.1"/>
    </source>
</evidence>
<sequence>MLHFTPRGLGEYPREGRVDAVARVSVFGNDRTTRADEVHANSGALGSEVLSPDNAVASHCNKGLLVEEFVQGGGHRNGHGVKVGGYGGQQSYRGGDCVWSGIWLERICGKASTSGSGNVILHSI</sequence>
<accession>A0A2N9GW41</accession>
<name>A0A2N9GW41_FAGSY</name>
<protein>
    <submittedName>
        <fullName evidence="1">Uncharacterized protein</fullName>
    </submittedName>
</protein>
<proteinExistence type="predicted"/>